<keyword evidence="1" id="KW-0472">Membrane</keyword>
<dbReference type="RefSeq" id="WP_131838551.1">
    <property type="nucleotide sequence ID" value="NZ_SLWB01000003.1"/>
</dbReference>
<dbReference type="Proteomes" id="UP000294830">
    <property type="component" value="Unassembled WGS sequence"/>
</dbReference>
<accession>A0A4R2EQ92</accession>
<dbReference type="AlphaFoldDB" id="A0A4R2EQ92"/>
<keyword evidence="1" id="KW-0812">Transmembrane</keyword>
<evidence type="ECO:0000313" key="2">
    <source>
        <dbReference type="EMBL" id="TCN70695.1"/>
    </source>
</evidence>
<name>A0A4R2EQ92_9BACT</name>
<dbReference type="OrthoDB" id="677174at2"/>
<protein>
    <recommendedName>
        <fullName evidence="4">Inner membrane protein</fullName>
    </recommendedName>
</protein>
<dbReference type="EMBL" id="SLWB01000003">
    <property type="protein sequence ID" value="TCN70695.1"/>
    <property type="molecule type" value="Genomic_DNA"/>
</dbReference>
<evidence type="ECO:0008006" key="4">
    <source>
        <dbReference type="Google" id="ProtNLM"/>
    </source>
</evidence>
<gene>
    <name evidence="2" type="ORF">CLV25_103219</name>
</gene>
<reference evidence="2 3" key="1">
    <citation type="submission" date="2019-03" db="EMBL/GenBank/DDBJ databases">
        <title>Genomic Encyclopedia of Archaeal and Bacterial Type Strains, Phase II (KMG-II): from individual species to whole genera.</title>
        <authorList>
            <person name="Goeker M."/>
        </authorList>
    </citation>
    <scope>NUCLEOTIDE SEQUENCE [LARGE SCALE GENOMIC DNA]</scope>
    <source>
        <strain evidence="2 3">RL-C</strain>
    </source>
</reference>
<keyword evidence="3" id="KW-1185">Reference proteome</keyword>
<proteinExistence type="predicted"/>
<comment type="caution">
    <text evidence="2">The sequence shown here is derived from an EMBL/GenBank/DDBJ whole genome shotgun (WGS) entry which is preliminary data.</text>
</comment>
<evidence type="ECO:0000313" key="3">
    <source>
        <dbReference type="Proteomes" id="UP000294830"/>
    </source>
</evidence>
<evidence type="ECO:0000256" key="1">
    <source>
        <dbReference type="SAM" id="Phobius"/>
    </source>
</evidence>
<organism evidence="2 3">
    <name type="scientific">Acetobacteroides hydrogenigenes</name>
    <dbReference type="NCBI Taxonomy" id="979970"/>
    <lineage>
        <taxon>Bacteria</taxon>
        <taxon>Pseudomonadati</taxon>
        <taxon>Bacteroidota</taxon>
        <taxon>Bacteroidia</taxon>
        <taxon>Bacteroidales</taxon>
        <taxon>Rikenellaceae</taxon>
        <taxon>Acetobacteroides</taxon>
    </lineage>
</organism>
<feature type="transmembrane region" description="Helical" evidence="1">
    <location>
        <begin position="41"/>
        <end position="69"/>
    </location>
</feature>
<keyword evidence="1" id="KW-1133">Transmembrane helix</keyword>
<sequence>MQNIELLTWLGYLASLVTATSLLMSAPLKLRWLNLAGSTLFAAYGFLIGALPVGFFNSLIIIIDAYYLIHIYKSSSAFKVLLVDSKEKILDLFLSKHSKDIASIFPKYNNMLENCNIVALQVRNMEVIGVVAGNKKDNELEIIVDYTSPQNRDYKPGKFLFTKSSTLKDLGIEKVWAKAHTSAHKKYLLKMGFKENNSDYSINIS</sequence>